<evidence type="ECO:0000313" key="4">
    <source>
        <dbReference type="Proteomes" id="UP000514752"/>
    </source>
</evidence>
<evidence type="ECO:0000256" key="2">
    <source>
        <dbReference type="SAM" id="SignalP"/>
    </source>
</evidence>
<keyword evidence="2" id="KW-0732">Signal</keyword>
<feature type="signal peptide" evidence="2">
    <location>
        <begin position="1"/>
        <end position="22"/>
    </location>
</feature>
<dbReference type="Proteomes" id="UP000514752">
    <property type="component" value="Chromosome"/>
</dbReference>
<dbReference type="PROSITE" id="PS51257">
    <property type="entry name" value="PROKAR_LIPOPROTEIN"/>
    <property type="match status" value="1"/>
</dbReference>
<protein>
    <recommendedName>
        <fullName evidence="5">Entericidin A/B family lipoprotein</fullName>
    </recommendedName>
</protein>
<dbReference type="KEGG" id="nsg:H3L94_07115"/>
<dbReference type="EMBL" id="CP059567">
    <property type="protein sequence ID" value="QMT39643.1"/>
    <property type="molecule type" value="Genomic_DNA"/>
</dbReference>
<organism evidence="3 4">
    <name type="scientific">Neisseria shayeganii</name>
    <dbReference type="NCBI Taxonomy" id="607712"/>
    <lineage>
        <taxon>Bacteria</taxon>
        <taxon>Pseudomonadati</taxon>
        <taxon>Pseudomonadota</taxon>
        <taxon>Betaproteobacteria</taxon>
        <taxon>Neisseriales</taxon>
        <taxon>Neisseriaceae</taxon>
        <taxon>Neisseria</taxon>
    </lineage>
</organism>
<feature type="compositionally biased region" description="Polar residues" evidence="1">
    <location>
        <begin position="50"/>
        <end position="62"/>
    </location>
</feature>
<evidence type="ECO:0008006" key="5">
    <source>
        <dbReference type="Google" id="ProtNLM"/>
    </source>
</evidence>
<proteinExistence type="predicted"/>
<dbReference type="AlphaFoldDB" id="A0A7D7N4Y9"/>
<reference evidence="3 4" key="1">
    <citation type="submission" date="2020-07" db="EMBL/GenBank/DDBJ databases">
        <title>Genomic diversity of species in the Neisseriaceae family.</title>
        <authorList>
            <person name="Vincent A.T."/>
            <person name="Bernet E."/>
            <person name="Veyrier F.J."/>
        </authorList>
    </citation>
    <scope>NUCLEOTIDE SEQUENCE [LARGE SCALE GENOMIC DNA]</scope>
    <source>
        <strain evidence="3 4">DSM 22244</strain>
    </source>
</reference>
<evidence type="ECO:0000313" key="3">
    <source>
        <dbReference type="EMBL" id="QMT39643.1"/>
    </source>
</evidence>
<evidence type="ECO:0000256" key="1">
    <source>
        <dbReference type="SAM" id="MobiDB-lite"/>
    </source>
</evidence>
<sequence>MKKYLMFVAAAFALAACSSTWHGVKEDTSRNVEKTGDAVKAGGRAVGEGLSNTGDKLQEISQ</sequence>
<name>A0A7D7N4Y9_9NEIS</name>
<dbReference type="RefSeq" id="WP_182121447.1">
    <property type="nucleotide sequence ID" value="NZ_CP059567.1"/>
</dbReference>
<feature type="region of interest" description="Disordered" evidence="1">
    <location>
        <begin position="43"/>
        <end position="62"/>
    </location>
</feature>
<gene>
    <name evidence="3" type="ORF">H3L94_07115</name>
</gene>
<feature type="chain" id="PRO_5027684533" description="Entericidin A/B family lipoprotein" evidence="2">
    <location>
        <begin position="23"/>
        <end position="62"/>
    </location>
</feature>
<accession>A0A7D7N4Y9</accession>